<accession>A0A3B1BTL5</accession>
<evidence type="ECO:0000256" key="5">
    <source>
        <dbReference type="ARBA" id="ARBA00022676"/>
    </source>
</evidence>
<dbReference type="EC" id="2.4.99.23" evidence="9"/>
<dbReference type="InterPro" id="IPR002201">
    <property type="entry name" value="Glyco_trans_9"/>
</dbReference>
<comment type="subcellular location">
    <subcellularLocation>
        <location evidence="1">Cell inner membrane</location>
        <topology evidence="1">Peripheral membrane protein</topology>
        <orientation evidence="1">Cytoplasmic side</orientation>
    </subcellularLocation>
</comment>
<dbReference type="CDD" id="cd03789">
    <property type="entry name" value="GT9_LPS_heptosyltransferase"/>
    <property type="match status" value="1"/>
</dbReference>
<evidence type="ECO:0000256" key="1">
    <source>
        <dbReference type="ARBA" id="ARBA00004515"/>
    </source>
</evidence>
<keyword evidence="6 13" id="KW-0808">Transferase</keyword>
<keyword evidence="5" id="KW-0328">Glycosyltransferase</keyword>
<evidence type="ECO:0000256" key="12">
    <source>
        <dbReference type="ARBA" id="ARBA00049201"/>
    </source>
</evidence>
<evidence type="ECO:0000256" key="7">
    <source>
        <dbReference type="ARBA" id="ARBA00022985"/>
    </source>
</evidence>
<evidence type="ECO:0000256" key="9">
    <source>
        <dbReference type="ARBA" id="ARBA00044041"/>
    </source>
</evidence>
<dbReference type="GO" id="GO:0009244">
    <property type="term" value="P:lipopolysaccharide core region biosynthetic process"/>
    <property type="evidence" value="ECO:0007669"/>
    <property type="project" value="InterPro"/>
</dbReference>
<dbReference type="PANTHER" id="PTHR30160">
    <property type="entry name" value="TETRAACYLDISACCHARIDE 4'-KINASE-RELATED"/>
    <property type="match status" value="1"/>
</dbReference>
<dbReference type="PANTHER" id="PTHR30160:SF1">
    <property type="entry name" value="LIPOPOLYSACCHARIDE 1,2-N-ACETYLGLUCOSAMINETRANSFERASE-RELATED"/>
    <property type="match status" value="1"/>
</dbReference>
<dbReference type="GO" id="GO:0005829">
    <property type="term" value="C:cytosol"/>
    <property type="evidence" value="ECO:0007669"/>
    <property type="project" value="TreeGrafter"/>
</dbReference>
<sequence length="352" mass="39260">MNAKKRGAGITVLIVKISAMGDIVHTFPLVHAIKTGFPDSTVEWVVSDGYVDLARLSPYVDRVIAFRRKRWAGWWRPGVMRELYQFARKIREREYDAVIDLQGLLRSGLVTFAARARKKIGFSYAREGAHFFYNDKIVASDQNVHAIDRYMSSLPKIGIEKSGKVEYGVRIPEEEMEWVKSALPSEPYVVINPNARWRTKRWPIEKFGMVMANLNEREGLRCVITGGPDDVERGERLARLTGSFATDLTNSGGFPRLAAIIAGSVGMITNDSGPMHLAVALNRPVIAIFGPTDPEKTGPYGEGHQVVKADVECSPCYKRRCPLAHECMEGLDPADVLDAWNKVKPETGKKNG</sequence>
<dbReference type="EMBL" id="UOGE01000068">
    <property type="protein sequence ID" value="VAX21636.1"/>
    <property type="molecule type" value="Genomic_DNA"/>
</dbReference>
<evidence type="ECO:0000313" key="13">
    <source>
        <dbReference type="EMBL" id="VAX21636.1"/>
    </source>
</evidence>
<dbReference type="InterPro" id="IPR011908">
    <property type="entry name" value="LipoPS_heptosylTferase-I"/>
</dbReference>
<dbReference type="NCBIfam" id="TIGR02193">
    <property type="entry name" value="heptsyl_trn_I"/>
    <property type="match status" value="1"/>
</dbReference>
<keyword evidence="7" id="KW-0448">Lipopolysaccharide biosynthesis</keyword>
<keyword evidence="8" id="KW-0472">Membrane</keyword>
<evidence type="ECO:0000256" key="3">
    <source>
        <dbReference type="ARBA" id="ARBA00022475"/>
    </source>
</evidence>
<organism evidence="13">
    <name type="scientific">hydrothermal vent metagenome</name>
    <dbReference type="NCBI Taxonomy" id="652676"/>
    <lineage>
        <taxon>unclassified sequences</taxon>
        <taxon>metagenomes</taxon>
        <taxon>ecological metagenomes</taxon>
    </lineage>
</organism>
<dbReference type="GO" id="GO:0008713">
    <property type="term" value="F:ADP-heptose-lipopolysaccharide heptosyltransferase activity"/>
    <property type="evidence" value="ECO:0007669"/>
    <property type="project" value="TreeGrafter"/>
</dbReference>
<proteinExistence type="predicted"/>
<evidence type="ECO:0000256" key="6">
    <source>
        <dbReference type="ARBA" id="ARBA00022679"/>
    </source>
</evidence>
<evidence type="ECO:0000256" key="10">
    <source>
        <dbReference type="ARBA" id="ARBA00044190"/>
    </source>
</evidence>
<comment type="catalytic activity">
    <reaction evidence="12">
        <text>an alpha-Kdo-(2-&gt;4)-alpha-Kdo-(2-&gt;6)-lipid A + ADP-L-glycero-beta-D-manno-heptose = an L-alpha-D-Hep-(1-&gt;5)-[alpha-Kdo-(2-&gt;4)]-alpha-Kdo-(2-&gt;6)-lipid A + ADP + H(+)</text>
        <dbReference type="Rhea" id="RHEA:74067"/>
        <dbReference type="ChEBI" id="CHEBI:15378"/>
        <dbReference type="ChEBI" id="CHEBI:61506"/>
        <dbReference type="ChEBI" id="CHEBI:176431"/>
        <dbReference type="ChEBI" id="CHEBI:193068"/>
        <dbReference type="ChEBI" id="CHEBI:456216"/>
        <dbReference type="EC" id="2.4.99.23"/>
    </reaction>
</comment>
<protein>
    <recommendedName>
        <fullName evidence="10">Lipopolysaccharide heptosyltransferase 1</fullName>
        <ecNumber evidence="9">2.4.99.23</ecNumber>
    </recommendedName>
    <alternativeName>
        <fullName evidence="11">ADP-heptose:lipopolysaccharide heptosyltransferase I</fullName>
    </alternativeName>
</protein>
<dbReference type="SUPFAM" id="SSF53756">
    <property type="entry name" value="UDP-Glycosyltransferase/glycogen phosphorylase"/>
    <property type="match status" value="1"/>
</dbReference>
<evidence type="ECO:0000256" key="2">
    <source>
        <dbReference type="ARBA" id="ARBA00004713"/>
    </source>
</evidence>
<evidence type="ECO:0000256" key="11">
    <source>
        <dbReference type="ARBA" id="ARBA00044330"/>
    </source>
</evidence>
<dbReference type="InterPro" id="IPR051199">
    <property type="entry name" value="LPS_LOS_Heptosyltrfase"/>
</dbReference>
<evidence type="ECO:0000256" key="8">
    <source>
        <dbReference type="ARBA" id="ARBA00023136"/>
    </source>
</evidence>
<comment type="pathway">
    <text evidence="2">Bacterial outer membrane biogenesis; LPS core biosynthesis.</text>
</comment>
<keyword evidence="4" id="KW-0997">Cell inner membrane</keyword>
<evidence type="ECO:0000256" key="4">
    <source>
        <dbReference type="ARBA" id="ARBA00022519"/>
    </source>
</evidence>
<dbReference type="GO" id="GO:0005886">
    <property type="term" value="C:plasma membrane"/>
    <property type="evidence" value="ECO:0007669"/>
    <property type="project" value="UniProtKB-SubCell"/>
</dbReference>
<gene>
    <name evidence="13" type="ORF">MNBD_NITROSPINAE02-781</name>
</gene>
<dbReference type="Gene3D" id="3.40.50.2000">
    <property type="entry name" value="Glycogen Phosphorylase B"/>
    <property type="match status" value="2"/>
</dbReference>
<dbReference type="AlphaFoldDB" id="A0A3B1BTL5"/>
<reference evidence="13" key="1">
    <citation type="submission" date="2018-06" db="EMBL/GenBank/DDBJ databases">
        <authorList>
            <person name="Zhirakovskaya E."/>
        </authorList>
    </citation>
    <scope>NUCLEOTIDE SEQUENCE</scope>
</reference>
<name>A0A3B1BTL5_9ZZZZ</name>
<keyword evidence="3" id="KW-1003">Cell membrane</keyword>
<dbReference type="Pfam" id="PF01075">
    <property type="entry name" value="Glyco_transf_9"/>
    <property type="match status" value="1"/>
</dbReference>